<evidence type="ECO:0000313" key="3">
    <source>
        <dbReference type="Proteomes" id="UP001365781"/>
    </source>
</evidence>
<accession>A0ABU8GKZ6</accession>
<proteinExistence type="predicted"/>
<gene>
    <name evidence="2" type="ORF">WB403_32525</name>
</gene>
<dbReference type="RefSeq" id="WP_336543538.1">
    <property type="nucleotide sequence ID" value="NZ_JBBAYL010000017.1"/>
</dbReference>
<dbReference type="InterPro" id="IPR041487">
    <property type="entry name" value="HEPN/Toprim-NTD1"/>
</dbReference>
<sequence length="450" mass="50726">MGDYWHLLLGDRQIRSGKNETPAKLMTVFREEDKYQHAEWARRTDEVNAGGEAGWDWFEEENVDQRERFGYRTTVQTAITRLKLMGFDSERCRQEMIKELEELHVDDPLEELSQDDLEDGLLLLSRPQRRAGSQENCYRVSAEEVISTGVATYLKRAEAPDWEWSKYDEHPDLSELEKLCLSDLDYFTEDPEVDPRPLLALILASQDPQAVLQLDLSDLLDAGYFESSEAVSTEALQQLRDEMASSGPIIVITEGKYDSRVLGRALRLVRPDIASYFTFWDLEETKAAGGTDRVVANLRSFAAAGVMNRVVALVDNDAAGLAALKTLANPVLPKTYVARNLPDLDYARAYPTRGPSGPSLDDINGRACSVEFYFGLDCLIGPDGNPVPIQWTSLNKSVNTWQGELQNKRYVEERIDALLDAAEAGQVQLDERWDPLREIAEILIDAAQSR</sequence>
<reference evidence="2 3" key="1">
    <citation type="submission" date="2024-03" db="EMBL/GenBank/DDBJ databases">
        <title>First Report of Pectobacterium brasiliscabiei causing potato scab in china.</title>
        <authorList>
            <person name="Handique U."/>
        </authorList>
    </citation>
    <scope>NUCLEOTIDE SEQUENCE [LARGE SCALE GENOMIC DNA]</scope>
    <source>
        <strain evidence="2 3">ZRIMU1503</strain>
    </source>
</reference>
<dbReference type="Pfam" id="PF18871">
    <property type="entry name" value="HEPN_Toprim_N"/>
    <property type="match status" value="1"/>
</dbReference>
<comment type="caution">
    <text evidence="2">The sequence shown here is derived from an EMBL/GenBank/DDBJ whole genome shotgun (WGS) entry which is preliminary data.</text>
</comment>
<name>A0ABU8GKZ6_9ACTN</name>
<dbReference type="EMBL" id="JBBAYM010000025">
    <property type="protein sequence ID" value="MEI5613881.1"/>
    <property type="molecule type" value="Genomic_DNA"/>
</dbReference>
<evidence type="ECO:0000259" key="1">
    <source>
        <dbReference type="Pfam" id="PF18871"/>
    </source>
</evidence>
<organism evidence="2 3">
    <name type="scientific">Streptomyces brasiliscabiei</name>
    <dbReference type="NCBI Taxonomy" id="2736302"/>
    <lineage>
        <taxon>Bacteria</taxon>
        <taxon>Bacillati</taxon>
        <taxon>Actinomycetota</taxon>
        <taxon>Actinomycetes</taxon>
        <taxon>Kitasatosporales</taxon>
        <taxon>Streptomycetaceae</taxon>
        <taxon>Streptomyces</taxon>
    </lineage>
</organism>
<feature type="domain" description="HEPN/Toprim N-terminal" evidence="1">
    <location>
        <begin position="1"/>
        <end position="231"/>
    </location>
</feature>
<evidence type="ECO:0000313" key="2">
    <source>
        <dbReference type="EMBL" id="MEI5613881.1"/>
    </source>
</evidence>
<dbReference type="Proteomes" id="UP001365781">
    <property type="component" value="Unassembled WGS sequence"/>
</dbReference>
<protein>
    <submittedName>
        <fullName evidence="2">HEPN/Toprim-associated domain-containing protein</fullName>
    </submittedName>
</protein>
<keyword evidence="3" id="KW-1185">Reference proteome</keyword>